<proteinExistence type="inferred from homology"/>
<dbReference type="InterPro" id="IPR020568">
    <property type="entry name" value="Ribosomal_Su5_D2-typ_SF"/>
</dbReference>
<dbReference type="GO" id="GO:0005737">
    <property type="term" value="C:cytoplasm"/>
    <property type="evidence" value="ECO:0007669"/>
    <property type="project" value="UniProtKB-ARBA"/>
</dbReference>
<keyword evidence="3" id="KW-0687">Ribonucleoprotein</keyword>
<dbReference type="Gene3D" id="3.30.230.10">
    <property type="match status" value="1"/>
</dbReference>
<gene>
    <name evidence="6" type="primary">rpsI</name>
    <name evidence="6" type="ORF">ACD_4C00486G0009</name>
</gene>
<dbReference type="InterPro" id="IPR023035">
    <property type="entry name" value="Ribosomal_uS9_bac/plastid"/>
</dbReference>
<dbReference type="GO" id="GO:0003723">
    <property type="term" value="F:RNA binding"/>
    <property type="evidence" value="ECO:0007669"/>
    <property type="project" value="TreeGrafter"/>
</dbReference>
<dbReference type="Pfam" id="PF00380">
    <property type="entry name" value="Ribosomal_S9"/>
    <property type="match status" value="1"/>
</dbReference>
<comment type="caution">
    <text evidence="6">The sequence shown here is derived from an EMBL/GenBank/DDBJ whole genome shotgun (WGS) entry which is preliminary data.</text>
</comment>
<dbReference type="SUPFAM" id="SSF54211">
    <property type="entry name" value="Ribosomal protein S5 domain 2-like"/>
    <property type="match status" value="1"/>
</dbReference>
<dbReference type="NCBIfam" id="NF001099">
    <property type="entry name" value="PRK00132.1"/>
    <property type="match status" value="1"/>
</dbReference>
<dbReference type="GO" id="GO:0006412">
    <property type="term" value="P:translation"/>
    <property type="evidence" value="ECO:0007669"/>
    <property type="project" value="InterPro"/>
</dbReference>
<evidence type="ECO:0000256" key="1">
    <source>
        <dbReference type="ARBA" id="ARBA00005251"/>
    </source>
</evidence>
<dbReference type="EMBL" id="AMFJ01001002">
    <property type="protein sequence ID" value="EKE25969.1"/>
    <property type="molecule type" value="Genomic_DNA"/>
</dbReference>
<dbReference type="InterPro" id="IPR014721">
    <property type="entry name" value="Ribsml_uS5_D2-typ_fold_subgr"/>
</dbReference>
<dbReference type="GO" id="GO:0003735">
    <property type="term" value="F:structural constituent of ribosome"/>
    <property type="evidence" value="ECO:0007669"/>
    <property type="project" value="InterPro"/>
</dbReference>
<dbReference type="PANTHER" id="PTHR21569">
    <property type="entry name" value="RIBOSOMAL PROTEIN S9"/>
    <property type="match status" value="1"/>
</dbReference>
<name>K2G7B0_9BACT</name>
<evidence type="ECO:0000256" key="5">
    <source>
        <dbReference type="ARBA" id="ARBA00035523"/>
    </source>
</evidence>
<dbReference type="PANTHER" id="PTHR21569:SF1">
    <property type="entry name" value="SMALL RIBOSOMAL SUBUNIT PROTEIN US9M"/>
    <property type="match status" value="1"/>
</dbReference>
<keyword evidence="2 6" id="KW-0689">Ribosomal protein</keyword>
<comment type="similarity">
    <text evidence="1">Belongs to the universal ribosomal protein uS9 family.</text>
</comment>
<evidence type="ECO:0000256" key="2">
    <source>
        <dbReference type="ARBA" id="ARBA00022980"/>
    </source>
</evidence>
<sequence>MAAKRYTYALGKRKTAVAQVHLYEWAGESTINGIKFGEYIKRPDLFNVLLSPLKLISAQDKYYFDVKVNWSWESAQVQAIKLGISRALSSLSLASKKAMKASWFLTRDARKVERKKPGLHKARKATQWSKR</sequence>
<organism evidence="6">
    <name type="scientific">uncultured bacterium</name>
    <name type="common">gcode 4</name>
    <dbReference type="NCBI Taxonomy" id="1234023"/>
    <lineage>
        <taxon>Bacteria</taxon>
        <taxon>environmental samples</taxon>
    </lineage>
</organism>
<reference evidence="6" key="1">
    <citation type="journal article" date="2012" name="Science">
        <title>Fermentation, hydrogen, and sulfur metabolism in multiple uncultivated bacterial phyla.</title>
        <authorList>
            <person name="Wrighton K.C."/>
            <person name="Thomas B.C."/>
            <person name="Sharon I."/>
            <person name="Miller C.S."/>
            <person name="Castelle C.J."/>
            <person name="VerBerkmoes N.C."/>
            <person name="Wilkins M.J."/>
            <person name="Hettich R.L."/>
            <person name="Lipton M.S."/>
            <person name="Williams K.H."/>
            <person name="Long P.E."/>
            <person name="Banfield J.F."/>
        </authorList>
    </citation>
    <scope>NUCLEOTIDE SEQUENCE [LARGE SCALE GENOMIC DNA]</scope>
</reference>
<dbReference type="AlphaFoldDB" id="K2G7B0"/>
<accession>K2G7B0</accession>
<dbReference type="InterPro" id="IPR000754">
    <property type="entry name" value="Ribosomal_uS9"/>
</dbReference>
<evidence type="ECO:0000313" key="6">
    <source>
        <dbReference type="EMBL" id="EKE25969.1"/>
    </source>
</evidence>
<evidence type="ECO:0000256" key="4">
    <source>
        <dbReference type="ARBA" id="ARBA00035259"/>
    </source>
</evidence>
<evidence type="ECO:0000256" key="3">
    <source>
        <dbReference type="ARBA" id="ARBA00023274"/>
    </source>
</evidence>
<dbReference type="GO" id="GO:0015935">
    <property type="term" value="C:small ribosomal subunit"/>
    <property type="evidence" value="ECO:0007669"/>
    <property type="project" value="TreeGrafter"/>
</dbReference>
<protein>
    <recommendedName>
        <fullName evidence="4">Small ribosomal subunit protein uS9</fullName>
    </recommendedName>
    <alternativeName>
        <fullName evidence="5">30S ribosomal protein S9</fullName>
    </alternativeName>
</protein>